<evidence type="ECO:0000313" key="14">
    <source>
        <dbReference type="EMBL" id="CAH0559958.1"/>
    </source>
</evidence>
<dbReference type="AlphaFoldDB" id="A0A9P0FMC9"/>
<name>A0A9P0FMC9_BRAAE</name>
<protein>
    <recommendedName>
        <fullName evidence="5">aralkylamine N-acetyltransferase</fullName>
        <ecNumber evidence="5">2.3.1.87</ecNumber>
    </recommendedName>
</protein>
<keyword evidence="15" id="KW-1185">Reference proteome</keyword>
<keyword evidence="1" id="KW-0808">Transferase</keyword>
<proteinExistence type="inferred from homology"/>
<comment type="pathway">
    <text evidence="3">Aromatic compound metabolism; melatonin biosynthesis; melatonin from serotonin: step 1/2.</text>
</comment>
<evidence type="ECO:0000256" key="1">
    <source>
        <dbReference type="ARBA" id="ARBA00022679"/>
    </source>
</evidence>
<evidence type="ECO:0000256" key="11">
    <source>
        <dbReference type="ARBA" id="ARBA00052178"/>
    </source>
</evidence>
<evidence type="ECO:0000256" key="5">
    <source>
        <dbReference type="ARBA" id="ARBA00039114"/>
    </source>
</evidence>
<evidence type="ECO:0000256" key="10">
    <source>
        <dbReference type="ARBA" id="ARBA00051823"/>
    </source>
</evidence>
<dbReference type="EMBL" id="OV121138">
    <property type="protein sequence ID" value="CAH0559958.1"/>
    <property type="molecule type" value="Genomic_DNA"/>
</dbReference>
<evidence type="ECO:0000256" key="6">
    <source>
        <dbReference type="ARBA" id="ARBA00050189"/>
    </source>
</evidence>
<evidence type="ECO:0000256" key="12">
    <source>
        <dbReference type="ARBA" id="ARBA00052335"/>
    </source>
</evidence>
<dbReference type="GO" id="GO:0004059">
    <property type="term" value="F:aralkylamine N-acetyltransferase activity"/>
    <property type="evidence" value="ECO:0007669"/>
    <property type="project" value="UniProtKB-EC"/>
</dbReference>
<evidence type="ECO:0000313" key="15">
    <source>
        <dbReference type="Proteomes" id="UP001154078"/>
    </source>
</evidence>
<reference evidence="14" key="1">
    <citation type="submission" date="2021-12" db="EMBL/GenBank/DDBJ databases">
        <authorList>
            <person name="King R."/>
        </authorList>
    </citation>
    <scope>NUCLEOTIDE SEQUENCE</scope>
</reference>
<comment type="catalytic activity">
    <reaction evidence="13">
        <text>serotonin + acetyl-CoA = N-acetylserotonin + CoA + H(+)</text>
        <dbReference type="Rhea" id="RHEA:25217"/>
        <dbReference type="ChEBI" id="CHEBI:15378"/>
        <dbReference type="ChEBI" id="CHEBI:17697"/>
        <dbReference type="ChEBI" id="CHEBI:57287"/>
        <dbReference type="ChEBI" id="CHEBI:57288"/>
        <dbReference type="ChEBI" id="CHEBI:350546"/>
        <dbReference type="EC" id="2.3.1.87"/>
    </reaction>
    <physiologicalReaction direction="left-to-right" evidence="13">
        <dbReference type="Rhea" id="RHEA:25218"/>
    </physiologicalReaction>
</comment>
<accession>A0A9P0FMC9</accession>
<gene>
    <name evidence="14" type="ORF">MELIAE_LOCUS9816</name>
</gene>
<comment type="catalytic activity">
    <reaction evidence="8">
        <text>serotonin + (5Z,8Z,11Z,14Z)-eicosatetraenoyl-CoA = N-[(5Z,8Z,11Z,14Z)-eicosatetraenoyl]-serotonin + CoA + H(+)</text>
        <dbReference type="Rhea" id="RHEA:51396"/>
        <dbReference type="ChEBI" id="CHEBI:15378"/>
        <dbReference type="ChEBI" id="CHEBI:57287"/>
        <dbReference type="ChEBI" id="CHEBI:57368"/>
        <dbReference type="ChEBI" id="CHEBI:132255"/>
        <dbReference type="ChEBI" id="CHEBI:350546"/>
    </reaction>
    <physiologicalReaction direction="left-to-right" evidence="8">
        <dbReference type="Rhea" id="RHEA:51397"/>
    </physiologicalReaction>
</comment>
<comment type="similarity">
    <text evidence="4">Belongs to the acetyltransferase family. AANAT subfamily.</text>
</comment>
<evidence type="ECO:0000256" key="2">
    <source>
        <dbReference type="ARBA" id="ARBA00023315"/>
    </source>
</evidence>
<comment type="catalytic activity">
    <reaction evidence="10">
        <text>serotonin + (9Z)-octadecenoyl-CoA = N-(9Z-octadecenoyl)-serotonin + CoA + H(+)</text>
        <dbReference type="Rhea" id="RHEA:51392"/>
        <dbReference type="ChEBI" id="CHEBI:15378"/>
        <dbReference type="ChEBI" id="CHEBI:57287"/>
        <dbReference type="ChEBI" id="CHEBI:57387"/>
        <dbReference type="ChEBI" id="CHEBI:134064"/>
        <dbReference type="ChEBI" id="CHEBI:350546"/>
    </reaction>
    <physiologicalReaction direction="left-to-right" evidence="10">
        <dbReference type="Rhea" id="RHEA:51393"/>
    </physiologicalReaction>
</comment>
<dbReference type="EC" id="2.3.1.87" evidence="5"/>
<dbReference type="OrthoDB" id="2115692at2759"/>
<comment type="catalytic activity">
    <reaction evidence="7">
        <text>serotonin + octadecanoyl-CoA = N-octadecanoyl-serotonin + CoA + H(+)</text>
        <dbReference type="Rhea" id="RHEA:51400"/>
        <dbReference type="ChEBI" id="CHEBI:15378"/>
        <dbReference type="ChEBI" id="CHEBI:57287"/>
        <dbReference type="ChEBI" id="CHEBI:57394"/>
        <dbReference type="ChEBI" id="CHEBI:134065"/>
        <dbReference type="ChEBI" id="CHEBI:350546"/>
    </reaction>
    <physiologicalReaction direction="left-to-right" evidence="7">
        <dbReference type="Rhea" id="RHEA:51401"/>
    </physiologicalReaction>
</comment>
<dbReference type="Gene3D" id="3.40.630.30">
    <property type="match status" value="1"/>
</dbReference>
<evidence type="ECO:0000256" key="3">
    <source>
        <dbReference type="ARBA" id="ARBA00037926"/>
    </source>
</evidence>
<dbReference type="FunFam" id="3.40.630.30:FF:000046">
    <property type="entry name" value="Dopamine N-acetyltransferase"/>
    <property type="match status" value="1"/>
</dbReference>
<sequence length="219" mass="24899">MEYQVIPESRFEEVIHHLRFNFPDEPLNVSVGFCAHGQECELLEHHDLETLREGFSLMALDTETGVIAGVALSGVSKRGDAEKALEEMKSIDNLKYHRIFGLLNNVNKSLDLYSKYNVEEIFDIRILSVDTRYRGKGLAKELFHRSGLLAAEKGFKLLKTDATSLFTQKVAESDGYTVAKSVKYGDYKDENGKQIYKTQSPHDYYKVMIRLIDGHANSE</sequence>
<dbReference type="PANTHER" id="PTHR20905:SF32">
    <property type="entry name" value="ARYLALKYLAMINE N-ACETYLTRANSFERASE-LIKE 7, ISOFORM A"/>
    <property type="match status" value="1"/>
</dbReference>
<comment type="catalytic activity">
    <reaction evidence="6">
        <text>dopamine + (9Z)-octadecenoyl-CoA = N-(9Z-octadecanoyl)-dopamine + CoA + H(+)</text>
        <dbReference type="Rhea" id="RHEA:51380"/>
        <dbReference type="ChEBI" id="CHEBI:15378"/>
        <dbReference type="ChEBI" id="CHEBI:31883"/>
        <dbReference type="ChEBI" id="CHEBI:57287"/>
        <dbReference type="ChEBI" id="CHEBI:57387"/>
        <dbReference type="ChEBI" id="CHEBI:59905"/>
    </reaction>
    <physiologicalReaction direction="left-to-right" evidence="6">
        <dbReference type="Rhea" id="RHEA:51381"/>
    </physiologicalReaction>
</comment>
<comment type="catalytic activity">
    <reaction evidence="11">
        <text>serotonin + hexadecanoyl-CoA = N-hexadecanoyl-serotonin + CoA + H(+)</text>
        <dbReference type="Rhea" id="RHEA:51384"/>
        <dbReference type="ChEBI" id="CHEBI:15378"/>
        <dbReference type="ChEBI" id="CHEBI:57287"/>
        <dbReference type="ChEBI" id="CHEBI:57379"/>
        <dbReference type="ChEBI" id="CHEBI:134059"/>
        <dbReference type="ChEBI" id="CHEBI:350546"/>
    </reaction>
    <physiologicalReaction direction="left-to-right" evidence="11">
        <dbReference type="Rhea" id="RHEA:51385"/>
    </physiologicalReaction>
</comment>
<dbReference type="PANTHER" id="PTHR20905">
    <property type="entry name" value="N-ACETYLTRANSFERASE-RELATED"/>
    <property type="match status" value="1"/>
</dbReference>
<dbReference type="SUPFAM" id="SSF55729">
    <property type="entry name" value="Acyl-CoA N-acyltransferases (Nat)"/>
    <property type="match status" value="1"/>
</dbReference>
<dbReference type="InterPro" id="IPR016181">
    <property type="entry name" value="Acyl_CoA_acyltransferase"/>
</dbReference>
<dbReference type="Proteomes" id="UP001154078">
    <property type="component" value="Chromosome 7"/>
</dbReference>
<evidence type="ECO:0000256" key="13">
    <source>
        <dbReference type="ARBA" id="ARBA00052491"/>
    </source>
</evidence>
<evidence type="ECO:0000256" key="7">
    <source>
        <dbReference type="ARBA" id="ARBA00050849"/>
    </source>
</evidence>
<comment type="catalytic activity">
    <reaction evidence="12">
        <text>dopamine + hexadecanoyl-CoA = N-hexadecanoyl-dopamine + CoA + H(+)</text>
        <dbReference type="Rhea" id="RHEA:51376"/>
        <dbReference type="ChEBI" id="CHEBI:15378"/>
        <dbReference type="ChEBI" id="CHEBI:57287"/>
        <dbReference type="ChEBI" id="CHEBI:57379"/>
        <dbReference type="ChEBI" id="CHEBI:59905"/>
        <dbReference type="ChEBI" id="CHEBI:134058"/>
    </reaction>
    <physiologicalReaction direction="left-to-right" evidence="12">
        <dbReference type="Rhea" id="RHEA:51377"/>
    </physiologicalReaction>
</comment>
<comment type="catalytic activity">
    <reaction evidence="9">
        <text>dopamine + acetyl-CoA = N-acetyldopamine + CoA + H(+)</text>
        <dbReference type="Rhea" id="RHEA:51388"/>
        <dbReference type="ChEBI" id="CHEBI:15378"/>
        <dbReference type="ChEBI" id="CHEBI:57287"/>
        <dbReference type="ChEBI" id="CHEBI:57288"/>
        <dbReference type="ChEBI" id="CHEBI:59905"/>
        <dbReference type="ChEBI" id="CHEBI:125678"/>
    </reaction>
    <physiologicalReaction direction="left-to-right" evidence="9">
        <dbReference type="Rhea" id="RHEA:51389"/>
    </physiologicalReaction>
</comment>
<keyword evidence="2" id="KW-0012">Acyltransferase</keyword>
<organism evidence="14 15">
    <name type="scientific">Brassicogethes aeneus</name>
    <name type="common">Rape pollen beetle</name>
    <name type="synonym">Meligethes aeneus</name>
    <dbReference type="NCBI Taxonomy" id="1431903"/>
    <lineage>
        <taxon>Eukaryota</taxon>
        <taxon>Metazoa</taxon>
        <taxon>Ecdysozoa</taxon>
        <taxon>Arthropoda</taxon>
        <taxon>Hexapoda</taxon>
        <taxon>Insecta</taxon>
        <taxon>Pterygota</taxon>
        <taxon>Neoptera</taxon>
        <taxon>Endopterygota</taxon>
        <taxon>Coleoptera</taxon>
        <taxon>Polyphaga</taxon>
        <taxon>Cucujiformia</taxon>
        <taxon>Nitidulidae</taxon>
        <taxon>Meligethinae</taxon>
        <taxon>Brassicogethes</taxon>
    </lineage>
</organism>
<evidence type="ECO:0000256" key="4">
    <source>
        <dbReference type="ARBA" id="ARBA00038182"/>
    </source>
</evidence>
<evidence type="ECO:0000256" key="8">
    <source>
        <dbReference type="ARBA" id="ARBA00051284"/>
    </source>
</evidence>
<evidence type="ECO:0000256" key="9">
    <source>
        <dbReference type="ARBA" id="ARBA00051711"/>
    </source>
</evidence>